<dbReference type="Pfam" id="PF12256">
    <property type="entry name" value="TcdB_toxin_midN"/>
    <property type="match status" value="1"/>
</dbReference>
<comment type="subcellular location">
    <subcellularLocation>
        <location evidence="1">Secreted</location>
    </subcellularLocation>
</comment>
<dbReference type="Proteomes" id="UP000588604">
    <property type="component" value="Unassembled WGS sequence"/>
</dbReference>
<dbReference type="RefSeq" id="WP_184492450.1">
    <property type="nucleotide sequence ID" value="NZ_JACIJO010000001.1"/>
</dbReference>
<dbReference type="Pfam" id="PF03534">
    <property type="entry name" value="SpvB"/>
    <property type="match status" value="1"/>
</dbReference>
<comment type="caution">
    <text evidence="7">The sequence shown here is derived from an EMBL/GenBank/DDBJ whole genome shotgun (WGS) entry which is preliminary data.</text>
</comment>
<dbReference type="PANTHER" id="PTHR32305:SF15">
    <property type="entry name" value="PROTEIN RHSA-RELATED"/>
    <property type="match status" value="1"/>
</dbReference>
<feature type="compositionally biased region" description="Polar residues" evidence="4">
    <location>
        <begin position="3416"/>
        <end position="3427"/>
    </location>
</feature>
<keyword evidence="5" id="KW-0732">Signal</keyword>
<dbReference type="InterPro" id="IPR022385">
    <property type="entry name" value="Rhs_assc_core"/>
</dbReference>
<dbReference type="InterPro" id="IPR006530">
    <property type="entry name" value="YD"/>
</dbReference>
<dbReference type="SUPFAM" id="SSF69318">
    <property type="entry name" value="Integrin alpha N-terminal domain"/>
    <property type="match status" value="1"/>
</dbReference>
<dbReference type="NCBIfam" id="TIGR03696">
    <property type="entry name" value="Rhs_assc_core"/>
    <property type="match status" value="1"/>
</dbReference>
<keyword evidence="3" id="KW-0843">Virulence</keyword>
<dbReference type="NCBIfam" id="TIGR01643">
    <property type="entry name" value="YD_repeat_2x"/>
    <property type="match status" value="1"/>
</dbReference>
<feature type="domain" description="Insecticide toxin TcdB middle/N-terminal" evidence="6">
    <location>
        <begin position="1763"/>
        <end position="1907"/>
    </location>
</feature>
<feature type="chain" id="PRO_5032420115" evidence="5">
    <location>
        <begin position="21"/>
        <end position="3455"/>
    </location>
</feature>
<dbReference type="InterPro" id="IPR028994">
    <property type="entry name" value="Integrin_alpha_N"/>
</dbReference>
<keyword evidence="2" id="KW-0964">Secreted</keyword>
<dbReference type="InterPro" id="IPR003284">
    <property type="entry name" value="Sal_SpvB"/>
</dbReference>
<dbReference type="InterPro" id="IPR050708">
    <property type="entry name" value="T6SS_VgrG/RHS"/>
</dbReference>
<dbReference type="Gene3D" id="2.180.10.10">
    <property type="entry name" value="RHS repeat-associated core"/>
    <property type="match status" value="1"/>
</dbReference>
<name>A0A841MJN9_9BACT</name>
<dbReference type="InterPro" id="IPR022045">
    <property type="entry name" value="TcdB_toxin_mid/N"/>
</dbReference>
<protein>
    <submittedName>
        <fullName evidence="7">RHS repeat-associated protein</fullName>
    </submittedName>
</protein>
<dbReference type="PANTHER" id="PTHR32305">
    <property type="match status" value="1"/>
</dbReference>
<dbReference type="GO" id="GO:0005576">
    <property type="term" value="C:extracellular region"/>
    <property type="evidence" value="ECO:0007669"/>
    <property type="project" value="UniProtKB-SubCell"/>
</dbReference>
<evidence type="ECO:0000256" key="3">
    <source>
        <dbReference type="ARBA" id="ARBA00023026"/>
    </source>
</evidence>
<evidence type="ECO:0000256" key="4">
    <source>
        <dbReference type="SAM" id="MobiDB-lite"/>
    </source>
</evidence>
<sequence length="3455" mass="380902">MFNDLSTKLAALFLCFFFLANDIMASASALAHAEFRESSNSAFVPTFEKTPATTPVASPNPTDKTVPYKAPKAEVGAVTFFAKETAAYLGLHEEDPLNMPADDVFNVDITTDPQDYKFAYLKYIAESKDHLSVSDLPVTINDNKTFYKAVGSEKDIVDLPAHLFSKGLNKIRFNNPALNAPVKIENVQLILSNSAIAGTVKYEEITAEKASENHFICMGEHVENKFVENKLTMPSVPSYITNVTAEARGYKVVSKDETPLRISIKYKEGITDASSRSKIKLFYFDKEQNRWDVAEKTVLEGDNHMASGEMPGNTSYFAGMIKTPEMPEASAFAPTAISDIKAANPASGMNIMQAPSISQTGEARISYPLEIPEGRNGMTPNLNLSYSSDAGTGWLGVGWNLSMPQISVDTRWGVPSYDNSIETEVYSINGNTLSMEGNYKANRDRVTRQSSASGVNFIENTRSNFKSLKRYGNSPSTYYWVETMANGTTYYYGGDALSGVDPAYVLKDPGTGNIASWYLKKIEDKWGNFITYTYEKHTIPSSDGTFKKGGEEIFPASITYTGHGSDTPGYQIVFSTGPNRLDATVNLKNGFKVVDQRVLNEIIVNYMAPSATQVKKYVFKYSNDSRYKKTLLTAVEEHTADGGKFYEHKFSYYDPQPVQFSTTPQILRGGNYGSNFIFYAMAPPLGFVLANLNGILSPSALGTTKTNGYNIGGNLGVGATPEFLPAQDKGFTFSGNVGFGQNFTESATDLRDVNGDALPDLIFRKQGRILYYPTVINEGQLGLDKNYREIKFSGDLNRSRTNNTSYGFDFSAPFNLYFYGQKWIASKTETRTFLTDFNADGIVDVVEPNNNRNIVFFGSQDLNGDISFSNNSEYTVNPVKSLGSAITATSGAAAPGAAKDLEAVKVWTAPFSGTVQISGNASQYTGATGTTRVGIQYNGSMLKNFTDLTTGSVTVSETQAVSEGDKILFRTKAGEDGKLDFVNWNPQVTYITNQNNKDDANGYNYASTSYADGFLLSGGGASFPGDQEIKIDWPSLTISSLTDKVDLTITIKAHDVDSQAEVLSETKTVSINPSATSSVSLSNFGFGSGYSLGTMGKVHSSLNADHLVSISFKVSANSNVRWETINWRPRITFKMGDCGEQDKAYYPPVYFDTYNRAVQLMGKYTVPGSYPNQLKLRVSLNLSEGDMSTIHAATDKNPESEFLHFTAKTDEKRIGWMPFSIPGEDNIDAVEVVSEMNFEVSQLYEKQLYIALFCENVSLARFLRDHPGRVNVTLKDSKKLSVSLNNYVSIYAKDRADVNDYLLHWGQFVWSNTNVPSDLIDHTNLSIPNRAVAGENNLSEVTDFENIDFNEITTGLNPADQNFFGLIAKRGPEDVSLMRQYIKAKGSSPYYADLDRWSFYSTHIGVYRGGYNAPGKFGEEEVKPDRISTTIPFGVYSAQGITPYSESLTRAESKGPGISTPSTSVALISSETYNEAQYNTHALQAFMDMNGDQYPDIVNLNESNGHHGLLTDPLGGHPNPGDSGPANRSSLYYDNIGELSVSQTESSGLMANGSYINEDKRFTKNSADGSGSGSGSVSFGEDFGRVEWFDINGDGLPDKIKQPRNEEAEVYLSTGKSLLSAVDMPSQVYGLSASESFGFALGASFGNSNMKQGVGKSFSLGININDARSKKERLFIDMNGDGLADQIIRSSEGDYSFKLNTGSSFIDCNACLSAVASPANLPDAGVNGSYGFSANGAFTVGFPLFAFVKGSAGGGASYNFAMNELKSALIDMDGDGLPDFVERYKDGIKVYKNLVGTTNLLRKVENPLGGSFTIEYEREGNKKGLKTATVKMHDGGNDEPSFWFMPFSKWVMSAVTVHDGYDINGNGLNDGADQQRYEFKYDGGIQSRRNRQFLGFSRTETLMPKYTKNTISDLDPDENGCSYRKNNLIQKYTSKVTEYFRPTDLSFNTLKMAWYLQGVVFNSRTYFNEYEANEYSSDDDQCLPNRYTEVITETRKRMSEVIYDYAFYEMNNSGSHMNEVAHNSNGDLTEITGFSNLSESACVFPAVVSEAYIDVPNLGTPAKIRALKYDLTYDAYLNVTSYTLNGYNGNATKTTQIIASIENVKVETRTLGHSLSDFLEPQGTEFQSYTQVLHPYTGQRGYVIPYPEEGFSKDTLYYNFPSGPCYTGPGPVTTDTICNPDEIPRSDKIVDTYTCEIPGDETAPCTCYIIDAEIFSYHQKETIESIQITREVDNVPYISELTAVMEYFDPAGANANGKTNILKSHKIFSGTLGNINDLLRYSRVHTLTAEGAPAQIWSYIEVNDFDNESVNRKSLTHLAYDTYGNITEIEGSENHAGDAVTVNFSYDTRHHQFIERVENESYDYISCSHYDPKTGNLLSTTDINGNPMVYEYDNYYRMKRVFGPNEILTQTNPAPSLEFEYHPFGDGSAGIPVAYTYHNTGTAASVPGTTGAAGTCGTYTFTAGSMSSSLKTATFIDGTGRVIQVKKEVSVANSTGTANEVKRQLSGFTQYDYIWRPVKVTGPSLEPASATLGNINMAYTDNVTDNAVSTTYDYAFGRVTREYTPRTGSGRSQWDYAYGWDNKMGSEYFYTQKMIVDDNSITAKSRSYSNYMRQQVGTIQFKGSNEIKTTLQPDALGQMLSTTDDLSLTTTYGYDLQGKMLQEVHPDRGQSDYEYDDAGNLIKIVTPATGATGIVMEYDYTRLKKKKMPENISKVNNVIYTYGSFNDGVNGAGRVTQIQQGPNYAFTHFEYDALGHTISEEKILRIPQVGEQTYTTTFSYDGFGKILQMVYPDGDQVDYNYNTLGDLESFSHDAGVLDIISNIVYDGYGNIKTIEYGNGTKTTITTDKTTGRINNVKLWDVNDDYLTNKTFTYNKRELVASVTNTGGVAVGGKNMGGNYQAYYSYDPLNRLSGVSNSQYARFNSGSSITYALNMTYNDVGSILTKAQSYGTSGPNYSLSYSYNGHKVDDITNSSVITDYVYNSSGSVIQHSNGSVTADFCWDEDQKLRGSRMENNAVHYLYDHNGERLMKGSMDYASGGPEGDQSSASFLLAPYMVYVNPYYNVQHFSNIVETSKHFYMGSQRVASSLKNKGFQAGLKYDTDDLYDSWYDIPQSLKQGAERDLQLALHCLGLRDQESMGGGEEAFDFDMDVLLTLPELEGDTLAGTTYWYHSSYLGNTEWVTDLSGKAWQHFYYSPWGETLEHHDAGNGFTSMYRFNAKELDEETGLYYYGARYYNPQKSIWLSVDPWADKYPYITPYNFVENNPLNLVDPDGNGPGNPPVYKNPVTYLYQGLTEWFQGMGTAIDNLGASLSTFFTVSKSVGNNTSIDQTTTATVGTRFKDFFTPTSDNKQASSYPVTFEINQKTEVVNKVKVTGKVDGVDVTYESRSSVNVATGEAQNKQQVTVGAGSNGGFVSHTESSNGSSTTEAGVKVQGTVPVGSSSVTIGGKFSLSKEN</sequence>
<gene>
    <name evidence="7" type="ORF">FHS59_000081</name>
</gene>
<dbReference type="EMBL" id="JACIJO010000001">
    <property type="protein sequence ID" value="MBB6324466.1"/>
    <property type="molecule type" value="Genomic_DNA"/>
</dbReference>
<keyword evidence="8" id="KW-1185">Reference proteome</keyword>
<evidence type="ECO:0000256" key="5">
    <source>
        <dbReference type="SAM" id="SignalP"/>
    </source>
</evidence>
<accession>A0A841MJN9</accession>
<feature type="region of interest" description="Disordered" evidence="4">
    <location>
        <begin position="1503"/>
        <end position="1526"/>
    </location>
</feature>
<dbReference type="GO" id="GO:0005737">
    <property type="term" value="C:cytoplasm"/>
    <property type="evidence" value="ECO:0007669"/>
    <property type="project" value="InterPro"/>
</dbReference>
<feature type="region of interest" description="Disordered" evidence="4">
    <location>
        <begin position="3405"/>
        <end position="3429"/>
    </location>
</feature>
<evidence type="ECO:0000313" key="8">
    <source>
        <dbReference type="Proteomes" id="UP000588604"/>
    </source>
</evidence>
<organism evidence="7 8">
    <name type="scientific">Algoriphagus iocasae</name>
    <dbReference type="NCBI Taxonomy" id="1836499"/>
    <lineage>
        <taxon>Bacteria</taxon>
        <taxon>Pseudomonadati</taxon>
        <taxon>Bacteroidota</taxon>
        <taxon>Cytophagia</taxon>
        <taxon>Cytophagales</taxon>
        <taxon>Cyclobacteriaceae</taxon>
        <taxon>Algoriphagus</taxon>
    </lineage>
</organism>
<feature type="signal peptide" evidence="5">
    <location>
        <begin position="1"/>
        <end position="20"/>
    </location>
</feature>
<evidence type="ECO:0000256" key="2">
    <source>
        <dbReference type="ARBA" id="ARBA00022525"/>
    </source>
</evidence>
<evidence type="ECO:0000313" key="7">
    <source>
        <dbReference type="EMBL" id="MBB6324466.1"/>
    </source>
</evidence>
<evidence type="ECO:0000256" key="1">
    <source>
        <dbReference type="ARBA" id="ARBA00004613"/>
    </source>
</evidence>
<reference evidence="7 8" key="1">
    <citation type="submission" date="2020-08" db="EMBL/GenBank/DDBJ databases">
        <title>Genomic Encyclopedia of Type Strains, Phase IV (KMG-IV): sequencing the most valuable type-strain genomes for metagenomic binning, comparative biology and taxonomic classification.</title>
        <authorList>
            <person name="Goeker M."/>
        </authorList>
    </citation>
    <scope>NUCLEOTIDE SEQUENCE [LARGE SCALE GENOMIC DNA]</scope>
    <source>
        <strain evidence="7 8">DSM 102044</strain>
    </source>
</reference>
<evidence type="ECO:0000259" key="6">
    <source>
        <dbReference type="Pfam" id="PF12256"/>
    </source>
</evidence>
<proteinExistence type="predicted"/>